<dbReference type="Proteomes" id="UP000837932">
    <property type="component" value="Unassembled WGS sequence"/>
</dbReference>
<keyword evidence="1" id="KW-0472">Membrane</keyword>
<accession>A0ABN8ENP8</accession>
<protein>
    <submittedName>
        <fullName evidence="2">Uncharacterized protein</fullName>
    </submittedName>
</protein>
<keyword evidence="1" id="KW-0812">Transmembrane</keyword>
<proteinExistence type="predicted"/>
<dbReference type="EMBL" id="CAKLPY010000001">
    <property type="protein sequence ID" value="CAH0994486.1"/>
    <property type="molecule type" value="Genomic_DNA"/>
</dbReference>
<comment type="caution">
    <text evidence="2">The sequence shown here is derived from an EMBL/GenBank/DDBJ whole genome shotgun (WGS) entry which is preliminary data.</text>
</comment>
<feature type="transmembrane region" description="Helical" evidence="1">
    <location>
        <begin position="7"/>
        <end position="26"/>
    </location>
</feature>
<dbReference type="RefSeq" id="WP_238804266.1">
    <property type="nucleotide sequence ID" value="NZ_CAKLPY010000001.1"/>
</dbReference>
<gene>
    <name evidence="2" type="ORF">EMA8858_00596</name>
</gene>
<evidence type="ECO:0000313" key="3">
    <source>
        <dbReference type="Proteomes" id="UP000837932"/>
    </source>
</evidence>
<sequence length="905" mass="103320">MIKAKYLWYINVLLFLVAIFIMYNIWFAPRRDAWSYVPDNAFLVVESSEIQQSLFNKNTPDATQLSDVPIFYDALSQLRNIVGSVENEEIAKKFIEKKLITYSLHRENKKNLEYIVYIPAGAFGDASFLNSLTLPDATKRKVYGRNYKGLRINELYNNNSRLLFNFFIHDDFLICSGSKILLEEVVNRIKSGVSIERVPFKESRKGTAHIYFKSRSLQDVADILPSQLSPNLIEFFGNITPRNPDIVFENQKKPNLISAYIYSKGTNNIPFLGIFRHQKPQPFACTDLIPENTAITFRMSFKNKLLLAQDFNNYMRSNEQELLAEKDSVNRLLNANLNSFYGILKDEVVLCEMETSADEPSKKILLIKTEDSAEALNLFDDLASSAEKISSYFKPVPFTYLNNYVRKIEVSQLPAMLFGSIFRGFSDCYYTQKDDYIILASDDDAMREYLNSLNMGQTWAKSSIYRDFIKKLSPQAQVTAIISPQRIWNNIYFSLPKKWQESTIKHETRAKDLRFIAIENFIINNTFGTKFLIEKVPPTQKEKLINKLFLQDSIAVSMPLVGIPNIIKNPINSADEIIIQQADNQMILLGNNAKEISKTAINQPINSKYLLPTDYFQDGLLHYVTTTPDNLIVLSRNNKDGLAANSPNLSIEGEIKALATSETKIYVADASGNIYIINEETQKITRIKTPILLRNIVQIQPVKFKNNTYLAVLQRDGTLSVVYEQGPNLSGFPKVPITARPVGMIVEENSEKNSIITILSELGEIKKIDMNGNILNNATIQLDRPDKGTVFELIFDQNHKDWFIVRRTPTSLFLLNKQGQSVIKIESTNFMKSQLKYFDLGNDLRVIAVFDEKNNTFFDLKGKTLGDKPLPASALPAISYAEAYNKIFIYNPNKTKFEVWSVKLK</sequence>
<dbReference type="SUPFAM" id="SSF101898">
    <property type="entry name" value="NHL repeat"/>
    <property type="match status" value="1"/>
</dbReference>
<evidence type="ECO:0000256" key="1">
    <source>
        <dbReference type="SAM" id="Phobius"/>
    </source>
</evidence>
<keyword evidence="3" id="KW-1185">Reference proteome</keyword>
<name>A0ABN8ENP8_9BACT</name>
<reference evidence="2" key="1">
    <citation type="submission" date="2021-12" db="EMBL/GenBank/DDBJ databases">
        <authorList>
            <person name="Rodrigo-Torres L."/>
            <person name="Arahal R. D."/>
            <person name="Lucena T."/>
        </authorList>
    </citation>
    <scope>NUCLEOTIDE SEQUENCE</scope>
    <source>
        <strain evidence="2">CECT 8858</strain>
    </source>
</reference>
<keyword evidence="1" id="KW-1133">Transmembrane helix</keyword>
<evidence type="ECO:0000313" key="2">
    <source>
        <dbReference type="EMBL" id="CAH0994486.1"/>
    </source>
</evidence>
<organism evidence="2 3">
    <name type="scientific">Emticicia aquatica</name>
    <dbReference type="NCBI Taxonomy" id="1681835"/>
    <lineage>
        <taxon>Bacteria</taxon>
        <taxon>Pseudomonadati</taxon>
        <taxon>Bacteroidota</taxon>
        <taxon>Cytophagia</taxon>
        <taxon>Cytophagales</taxon>
        <taxon>Leadbetterellaceae</taxon>
        <taxon>Emticicia</taxon>
    </lineage>
</organism>